<evidence type="ECO:0000313" key="2">
    <source>
        <dbReference type="Proteomes" id="UP000688137"/>
    </source>
</evidence>
<name>A0A8S1NG33_PARPR</name>
<dbReference type="Proteomes" id="UP000688137">
    <property type="component" value="Unassembled WGS sequence"/>
</dbReference>
<dbReference type="AlphaFoldDB" id="A0A8S1NG33"/>
<proteinExistence type="predicted"/>
<comment type="caution">
    <text evidence="1">The sequence shown here is derived from an EMBL/GenBank/DDBJ whole genome shotgun (WGS) entry which is preliminary data.</text>
</comment>
<organism evidence="1 2">
    <name type="scientific">Paramecium primaurelia</name>
    <dbReference type="NCBI Taxonomy" id="5886"/>
    <lineage>
        <taxon>Eukaryota</taxon>
        <taxon>Sar</taxon>
        <taxon>Alveolata</taxon>
        <taxon>Ciliophora</taxon>
        <taxon>Intramacronucleata</taxon>
        <taxon>Oligohymenophorea</taxon>
        <taxon>Peniculida</taxon>
        <taxon>Parameciidae</taxon>
        <taxon>Paramecium</taxon>
    </lineage>
</organism>
<gene>
    <name evidence="1" type="ORF">PPRIM_AZ9-3.1.T0800022</name>
</gene>
<sequence>MAEFYLVYKSYIQSQQQWQKNEIYTSIQNLNHIQIKYNFMLIYQFKNNKNMDWFKQNQLIDCINYSRLMRQRQFQKLKCKRQNHNQLNNLEYCKYILENTRFQLINLISNLKCWIQNKIESEMKLKMEYMYMVFIWKKRNWIINMKTLIEQQVGQIYQSLS</sequence>
<accession>A0A8S1NG33</accession>
<keyword evidence="2" id="KW-1185">Reference proteome</keyword>
<dbReference type="EMBL" id="CAJJDM010000083">
    <property type="protein sequence ID" value="CAD8087975.1"/>
    <property type="molecule type" value="Genomic_DNA"/>
</dbReference>
<protein>
    <submittedName>
        <fullName evidence="1">Uncharacterized protein</fullName>
    </submittedName>
</protein>
<evidence type="ECO:0000313" key="1">
    <source>
        <dbReference type="EMBL" id="CAD8087975.1"/>
    </source>
</evidence>
<reference evidence="1" key="1">
    <citation type="submission" date="2021-01" db="EMBL/GenBank/DDBJ databases">
        <authorList>
            <consortium name="Genoscope - CEA"/>
            <person name="William W."/>
        </authorList>
    </citation>
    <scope>NUCLEOTIDE SEQUENCE</scope>
</reference>